<feature type="domain" description="HTH tetR-type" evidence="3">
    <location>
        <begin position="9"/>
        <end position="69"/>
    </location>
</feature>
<dbReference type="RefSeq" id="WP_128633252.1">
    <property type="nucleotide sequence ID" value="NZ_RRCN01000001.1"/>
</dbReference>
<comment type="caution">
    <text evidence="4">The sequence shown here is derived from an EMBL/GenBank/DDBJ whole genome shotgun (WGS) entry which is preliminary data.</text>
</comment>
<dbReference type="PANTHER" id="PTHR43479:SF11">
    <property type="entry name" value="ACREF_ENVCD OPERON REPRESSOR-RELATED"/>
    <property type="match status" value="1"/>
</dbReference>
<keyword evidence="1 2" id="KW-0238">DNA-binding</keyword>
<gene>
    <name evidence="4" type="ORF">EHV15_22875</name>
</gene>
<dbReference type="PROSITE" id="PS50977">
    <property type="entry name" value="HTH_TETR_2"/>
    <property type="match status" value="1"/>
</dbReference>
<dbReference type="InterPro" id="IPR009057">
    <property type="entry name" value="Homeodomain-like_sf"/>
</dbReference>
<dbReference type="Proteomes" id="UP000267017">
    <property type="component" value="Unassembled WGS sequence"/>
</dbReference>
<dbReference type="PANTHER" id="PTHR43479">
    <property type="entry name" value="ACREF/ENVCD OPERON REPRESSOR-RELATED"/>
    <property type="match status" value="1"/>
</dbReference>
<dbReference type="GO" id="GO:0003677">
    <property type="term" value="F:DNA binding"/>
    <property type="evidence" value="ECO:0007669"/>
    <property type="project" value="UniProtKB-UniRule"/>
</dbReference>
<dbReference type="Pfam" id="PF00440">
    <property type="entry name" value="TetR_N"/>
    <property type="match status" value="1"/>
</dbReference>
<evidence type="ECO:0000313" key="5">
    <source>
        <dbReference type="Proteomes" id="UP000267017"/>
    </source>
</evidence>
<evidence type="ECO:0000256" key="2">
    <source>
        <dbReference type="PROSITE-ProRule" id="PRU00335"/>
    </source>
</evidence>
<dbReference type="EMBL" id="RRCN01000001">
    <property type="protein sequence ID" value="RRJ65445.1"/>
    <property type="molecule type" value="Genomic_DNA"/>
</dbReference>
<dbReference type="AlphaFoldDB" id="A0A3P3U595"/>
<evidence type="ECO:0000259" key="3">
    <source>
        <dbReference type="PROSITE" id="PS50977"/>
    </source>
</evidence>
<name>A0A3P3U595_9BACL</name>
<keyword evidence="5" id="KW-1185">Reference proteome</keyword>
<dbReference type="SUPFAM" id="SSF46689">
    <property type="entry name" value="Homeodomain-like"/>
    <property type="match status" value="1"/>
</dbReference>
<feature type="DNA-binding region" description="H-T-H motif" evidence="2">
    <location>
        <begin position="32"/>
        <end position="51"/>
    </location>
</feature>
<evidence type="ECO:0000256" key="1">
    <source>
        <dbReference type="ARBA" id="ARBA00023125"/>
    </source>
</evidence>
<evidence type="ECO:0000313" key="4">
    <source>
        <dbReference type="EMBL" id="RRJ65445.1"/>
    </source>
</evidence>
<reference evidence="4 5" key="1">
    <citation type="submission" date="2018-11" db="EMBL/GenBank/DDBJ databases">
        <title>Genome sequencing of Paenibacillus sp. KCOM 3021 (= ChDC PVNT-B20).</title>
        <authorList>
            <person name="Kook J.-K."/>
            <person name="Park S.-N."/>
            <person name="Lim Y.K."/>
        </authorList>
    </citation>
    <scope>NUCLEOTIDE SEQUENCE [LARGE SCALE GENOMIC DNA]</scope>
    <source>
        <strain evidence="4 5">KCOM 3021</strain>
    </source>
</reference>
<protein>
    <submittedName>
        <fullName evidence="4">TetR/AcrR family transcriptional regulator</fullName>
    </submittedName>
</protein>
<dbReference type="InterPro" id="IPR050624">
    <property type="entry name" value="HTH-type_Tx_Regulator"/>
</dbReference>
<accession>A0A3P3U595</accession>
<dbReference type="OrthoDB" id="9789566at2"/>
<dbReference type="Gene3D" id="1.10.357.10">
    <property type="entry name" value="Tetracycline Repressor, domain 2"/>
    <property type="match status" value="1"/>
</dbReference>
<sequence>MGYCADHGLTTKKNILNATLELIKTEGADQVTLRKITAAANVNLALVNYYFGSKDKLINEALKMLLTSFQDNFTVLDDTSLDPKDRLKAFMLQYVDYISQYPGLLQEVLGKGNITFETSQEFRSFLKTTGFSKIRYTMEEITGETNPEILDIMMLQINAAVLFPIIMMRHIKHIAGDPDRNAVERQVDILFKHYFARYCAEGVSNQDRENADL</sequence>
<dbReference type="InterPro" id="IPR001647">
    <property type="entry name" value="HTH_TetR"/>
</dbReference>
<organism evidence="4 5">
    <name type="scientific">Paenibacillus oralis</name>
    <dbReference type="NCBI Taxonomy" id="2490856"/>
    <lineage>
        <taxon>Bacteria</taxon>
        <taxon>Bacillati</taxon>
        <taxon>Bacillota</taxon>
        <taxon>Bacilli</taxon>
        <taxon>Bacillales</taxon>
        <taxon>Paenibacillaceae</taxon>
        <taxon>Paenibacillus</taxon>
    </lineage>
</organism>
<proteinExistence type="predicted"/>